<dbReference type="SMART" id="SM00859">
    <property type="entry name" value="Semialdhyde_dh"/>
    <property type="match status" value="1"/>
</dbReference>
<comment type="subcellular location">
    <subcellularLocation>
        <location evidence="5">Cytoplasm</location>
    </subcellularLocation>
</comment>
<dbReference type="AlphaFoldDB" id="A0A6J4QWS6"/>
<comment type="catalytic activity">
    <reaction evidence="5">
        <text>N-acetyl-L-glutamate 5-semialdehyde + phosphate + NADP(+) = N-acetyl-L-glutamyl 5-phosphate + NADPH + H(+)</text>
        <dbReference type="Rhea" id="RHEA:21588"/>
        <dbReference type="ChEBI" id="CHEBI:15378"/>
        <dbReference type="ChEBI" id="CHEBI:29123"/>
        <dbReference type="ChEBI" id="CHEBI:43474"/>
        <dbReference type="ChEBI" id="CHEBI:57783"/>
        <dbReference type="ChEBI" id="CHEBI:57936"/>
        <dbReference type="ChEBI" id="CHEBI:58349"/>
        <dbReference type="EC" id="1.2.1.38"/>
    </reaction>
</comment>
<dbReference type="EMBL" id="CADCVE010000060">
    <property type="protein sequence ID" value="CAA9457307.1"/>
    <property type="molecule type" value="Genomic_DNA"/>
</dbReference>
<dbReference type="PANTHER" id="PTHR32338">
    <property type="entry name" value="N-ACETYL-GAMMA-GLUTAMYL-PHOSPHATE REDUCTASE, CHLOROPLASTIC-RELATED-RELATED"/>
    <property type="match status" value="1"/>
</dbReference>
<dbReference type="Pfam" id="PF22698">
    <property type="entry name" value="Semialdhyde_dhC_1"/>
    <property type="match status" value="1"/>
</dbReference>
<keyword evidence="5" id="KW-0963">Cytoplasm</keyword>
<organism evidence="8">
    <name type="scientific">uncultured Rubrobacteraceae bacterium</name>
    <dbReference type="NCBI Taxonomy" id="349277"/>
    <lineage>
        <taxon>Bacteria</taxon>
        <taxon>Bacillati</taxon>
        <taxon>Actinomycetota</taxon>
        <taxon>Rubrobacteria</taxon>
        <taxon>Rubrobacterales</taxon>
        <taxon>Rubrobacteraceae</taxon>
        <taxon>environmental samples</taxon>
    </lineage>
</organism>
<dbReference type="GO" id="GO:0051287">
    <property type="term" value="F:NAD binding"/>
    <property type="evidence" value="ECO:0007669"/>
    <property type="project" value="InterPro"/>
</dbReference>
<evidence type="ECO:0000256" key="2">
    <source>
        <dbReference type="ARBA" id="ARBA00022605"/>
    </source>
</evidence>
<dbReference type="InterPro" id="IPR000706">
    <property type="entry name" value="AGPR_type-1"/>
</dbReference>
<keyword evidence="2 5" id="KW-0028">Amino-acid biosynthesis</keyword>
<dbReference type="EC" id="1.2.1.38" evidence="5"/>
<keyword evidence="1 5" id="KW-0055">Arginine biosynthesis</keyword>
<dbReference type="GO" id="GO:0005737">
    <property type="term" value="C:cytoplasm"/>
    <property type="evidence" value="ECO:0007669"/>
    <property type="project" value="UniProtKB-SubCell"/>
</dbReference>
<keyword evidence="3 5" id="KW-0521">NADP</keyword>
<dbReference type="InterPro" id="IPR023013">
    <property type="entry name" value="AGPR_AS"/>
</dbReference>
<gene>
    <name evidence="5" type="primary">argC</name>
    <name evidence="8" type="ORF">AVDCRST_MAG28-2687</name>
</gene>
<feature type="active site" evidence="5 6">
    <location>
        <position position="149"/>
    </location>
</feature>
<dbReference type="NCBIfam" id="TIGR01850">
    <property type="entry name" value="argC"/>
    <property type="match status" value="1"/>
</dbReference>
<keyword evidence="4 5" id="KW-0560">Oxidoreductase</keyword>
<dbReference type="PANTHER" id="PTHR32338:SF10">
    <property type="entry name" value="N-ACETYL-GAMMA-GLUTAMYL-PHOSPHATE REDUCTASE, CHLOROPLASTIC-RELATED"/>
    <property type="match status" value="1"/>
</dbReference>
<dbReference type="UniPathway" id="UPA00068">
    <property type="reaction ID" value="UER00108"/>
</dbReference>
<dbReference type="GO" id="GO:0070401">
    <property type="term" value="F:NADP+ binding"/>
    <property type="evidence" value="ECO:0007669"/>
    <property type="project" value="InterPro"/>
</dbReference>
<evidence type="ECO:0000256" key="1">
    <source>
        <dbReference type="ARBA" id="ARBA00022571"/>
    </source>
</evidence>
<evidence type="ECO:0000313" key="8">
    <source>
        <dbReference type="EMBL" id="CAA9457307.1"/>
    </source>
</evidence>
<dbReference type="InterPro" id="IPR058924">
    <property type="entry name" value="AGPR_dimerisation_dom"/>
</dbReference>
<evidence type="ECO:0000256" key="4">
    <source>
        <dbReference type="ARBA" id="ARBA00023002"/>
    </source>
</evidence>
<comment type="pathway">
    <text evidence="5">Amino-acid biosynthesis; L-arginine biosynthesis; N(2)-acetyl-L-ornithine from L-glutamate: step 3/4.</text>
</comment>
<dbReference type="HAMAP" id="MF_00150">
    <property type="entry name" value="ArgC_type1"/>
    <property type="match status" value="1"/>
</dbReference>
<dbReference type="SUPFAM" id="SSF51735">
    <property type="entry name" value="NAD(P)-binding Rossmann-fold domains"/>
    <property type="match status" value="1"/>
</dbReference>
<dbReference type="GO" id="GO:0003942">
    <property type="term" value="F:N-acetyl-gamma-glutamyl-phosphate reductase activity"/>
    <property type="evidence" value="ECO:0007669"/>
    <property type="project" value="UniProtKB-UniRule"/>
</dbReference>
<proteinExistence type="inferred from homology"/>
<dbReference type="SUPFAM" id="SSF55347">
    <property type="entry name" value="Glyceraldehyde-3-phosphate dehydrogenase-like, C-terminal domain"/>
    <property type="match status" value="1"/>
</dbReference>
<evidence type="ECO:0000256" key="6">
    <source>
        <dbReference type="PROSITE-ProRule" id="PRU10010"/>
    </source>
</evidence>
<dbReference type="Gene3D" id="3.40.50.720">
    <property type="entry name" value="NAD(P)-binding Rossmann-like Domain"/>
    <property type="match status" value="1"/>
</dbReference>
<reference evidence="8" key="1">
    <citation type="submission" date="2020-02" db="EMBL/GenBank/DDBJ databases">
        <authorList>
            <person name="Meier V. D."/>
        </authorList>
    </citation>
    <scope>NUCLEOTIDE SEQUENCE</scope>
    <source>
        <strain evidence="8">AVDCRST_MAG28</strain>
    </source>
</reference>
<dbReference type="InterPro" id="IPR036291">
    <property type="entry name" value="NAD(P)-bd_dom_sf"/>
</dbReference>
<dbReference type="InterPro" id="IPR050085">
    <property type="entry name" value="AGPR"/>
</dbReference>
<comment type="function">
    <text evidence="5">Catalyzes the NADPH-dependent reduction of N-acetyl-5-glutamyl phosphate to yield N-acetyl-L-glutamate 5-semialdehyde.</text>
</comment>
<dbReference type="InterPro" id="IPR000534">
    <property type="entry name" value="Semialdehyde_DH_NAD-bd"/>
</dbReference>
<name>A0A6J4QWS6_9ACTN</name>
<accession>A0A6J4QWS6</accession>
<evidence type="ECO:0000259" key="7">
    <source>
        <dbReference type="SMART" id="SM00859"/>
    </source>
</evidence>
<sequence>MRGMGLNVGIYGGSGYAGSELVRLLSGHPEVGGMSVASRGYAGQAVAEVYPHLAVEEVYVEPGRVDASSLDVAFVAYPHMESAGVVRDLLEAGTRLVVDLSADFRLKEVALYNEWYGEHPVPELLEEAHYGLPEVFGASGGRLVANPGCYPTAAVLALAPVVKRLRVSSVSINALSGVSGAGAKPSTKTHFVSANENVSPYGLTDGSPRHRHTPEIEAVLRQVAGEARVPEVTFIPHLLPISRGELETIFVELEDPGELPETREVLDWYAEDYEGWAFVEAQREAPQISHVVNTNRARLSAAVDRRAGKLVLFAALDNLLKGASGAAVQNMNLALGYPEDAGLEYLK</sequence>
<dbReference type="PROSITE" id="PS01224">
    <property type="entry name" value="ARGC"/>
    <property type="match status" value="1"/>
</dbReference>
<dbReference type="GO" id="GO:0006526">
    <property type="term" value="P:L-arginine biosynthetic process"/>
    <property type="evidence" value="ECO:0007669"/>
    <property type="project" value="UniProtKB-UniRule"/>
</dbReference>
<evidence type="ECO:0000256" key="3">
    <source>
        <dbReference type="ARBA" id="ARBA00022857"/>
    </source>
</evidence>
<dbReference type="Pfam" id="PF01118">
    <property type="entry name" value="Semialdhyde_dh"/>
    <property type="match status" value="1"/>
</dbReference>
<dbReference type="CDD" id="cd23934">
    <property type="entry name" value="AGPR_1_C"/>
    <property type="match status" value="1"/>
</dbReference>
<evidence type="ECO:0000256" key="5">
    <source>
        <dbReference type="HAMAP-Rule" id="MF_00150"/>
    </source>
</evidence>
<protein>
    <recommendedName>
        <fullName evidence="5">N-acetyl-gamma-glutamyl-phosphate reductase</fullName>
        <shortName evidence="5">AGPR</shortName>
        <ecNumber evidence="5">1.2.1.38</ecNumber>
    </recommendedName>
    <alternativeName>
        <fullName evidence="5">N-acetyl-glutamate semialdehyde dehydrogenase</fullName>
        <shortName evidence="5">NAGSA dehydrogenase</shortName>
    </alternativeName>
</protein>
<comment type="similarity">
    <text evidence="5">Belongs to the NAGSA dehydrogenase family. Type 1 subfamily.</text>
</comment>
<feature type="domain" description="Semialdehyde dehydrogenase NAD-binding" evidence="7">
    <location>
        <begin position="7"/>
        <end position="143"/>
    </location>
</feature>
<dbReference type="CDD" id="cd17895">
    <property type="entry name" value="AGPR_1_N"/>
    <property type="match status" value="1"/>
</dbReference>
<dbReference type="Gene3D" id="3.30.360.10">
    <property type="entry name" value="Dihydrodipicolinate Reductase, domain 2"/>
    <property type="match status" value="1"/>
</dbReference>